<organism evidence="1 2">
    <name type="scientific">Chryseolinea soli</name>
    <dbReference type="NCBI Taxonomy" id="2321403"/>
    <lineage>
        <taxon>Bacteria</taxon>
        <taxon>Pseudomonadati</taxon>
        <taxon>Bacteroidota</taxon>
        <taxon>Cytophagia</taxon>
        <taxon>Cytophagales</taxon>
        <taxon>Fulvivirgaceae</taxon>
        <taxon>Chryseolinea</taxon>
    </lineage>
</organism>
<protein>
    <recommendedName>
        <fullName evidence="3">Lipoprotein</fullName>
    </recommendedName>
</protein>
<evidence type="ECO:0000313" key="1">
    <source>
        <dbReference type="EMBL" id="AYB29199.1"/>
    </source>
</evidence>
<reference evidence="2" key="1">
    <citation type="submission" date="2018-09" db="EMBL/GenBank/DDBJ databases">
        <title>Chryseolinea sp. KIS68-18 isolated from soil.</title>
        <authorList>
            <person name="Weon H.-Y."/>
            <person name="Kwon S.-W."/>
            <person name="Lee S.A."/>
        </authorList>
    </citation>
    <scope>NUCLEOTIDE SEQUENCE [LARGE SCALE GENOMIC DNA]</scope>
    <source>
        <strain evidence="2">KIS68-18</strain>
    </source>
</reference>
<dbReference type="AlphaFoldDB" id="A0A385SDA2"/>
<accession>A0A385SDA2</accession>
<sequence length="202" mass="23030">MILSLFVLQGCTKPESLEPAKYLPWIAAEDNGLVRTKAVNHVTMRARFLPADYLAYREFMNSDNVSFDTVRKSYACGLSFQVSLQADKSDKVYGNLIQYGLQGDRDFLNRSTVLSFDIQNFISLKYKSKTILPVLSQYEGYNAIANSLSFQVVFQLQDYGCGDVTKDFDDVTLVFEDPYWNLGVNQFLFQKNSLTSIPKLKF</sequence>
<dbReference type="Proteomes" id="UP000266183">
    <property type="component" value="Chromosome"/>
</dbReference>
<evidence type="ECO:0000313" key="2">
    <source>
        <dbReference type="Proteomes" id="UP000266183"/>
    </source>
</evidence>
<dbReference type="KEGG" id="chk:D4L85_00750"/>
<evidence type="ECO:0008006" key="3">
    <source>
        <dbReference type="Google" id="ProtNLM"/>
    </source>
</evidence>
<name>A0A385SDA2_9BACT</name>
<proteinExistence type="predicted"/>
<dbReference type="EMBL" id="CP032382">
    <property type="protein sequence ID" value="AYB29199.1"/>
    <property type="molecule type" value="Genomic_DNA"/>
</dbReference>
<gene>
    <name evidence="1" type="ORF">D4L85_00750</name>
</gene>
<keyword evidence="2" id="KW-1185">Reference proteome</keyword>